<evidence type="ECO:0000256" key="1">
    <source>
        <dbReference type="SAM" id="MobiDB-lite"/>
    </source>
</evidence>
<protein>
    <submittedName>
        <fullName evidence="2">Uncharacterized protein</fullName>
    </submittedName>
</protein>
<dbReference type="AlphaFoldDB" id="A0AB39XIP9"/>
<gene>
    <name evidence="2" type="ORF">AB8Z38_35995</name>
</gene>
<feature type="compositionally biased region" description="Basic and acidic residues" evidence="1">
    <location>
        <begin position="37"/>
        <end position="49"/>
    </location>
</feature>
<reference evidence="2" key="1">
    <citation type="submission" date="2024-08" db="EMBL/GenBank/DDBJ databases">
        <authorList>
            <person name="Chaddad Z."/>
            <person name="Lamrabet M."/>
            <person name="Bouhnik O."/>
            <person name="Alami S."/>
            <person name="Wipf D."/>
            <person name="Courty P.E."/>
            <person name="Missbah El Idrissi M."/>
        </authorList>
    </citation>
    <scope>NUCLEOTIDE SEQUENCE</scope>
    <source>
        <strain evidence="2">LLZ17</strain>
    </source>
</reference>
<evidence type="ECO:0000313" key="2">
    <source>
        <dbReference type="EMBL" id="XDV57829.1"/>
    </source>
</evidence>
<accession>A0AB39XIP9</accession>
<proteinExistence type="predicted"/>
<feature type="region of interest" description="Disordered" evidence="1">
    <location>
        <begin position="27"/>
        <end position="49"/>
    </location>
</feature>
<organism evidence="2">
    <name type="scientific">Bradyrhizobium sp. LLZ17</name>
    <dbReference type="NCBI Taxonomy" id="3239388"/>
    <lineage>
        <taxon>Bacteria</taxon>
        <taxon>Pseudomonadati</taxon>
        <taxon>Pseudomonadota</taxon>
        <taxon>Alphaproteobacteria</taxon>
        <taxon>Hyphomicrobiales</taxon>
        <taxon>Nitrobacteraceae</taxon>
        <taxon>Bradyrhizobium</taxon>
    </lineage>
</organism>
<dbReference type="EMBL" id="CP165734">
    <property type="protein sequence ID" value="XDV57829.1"/>
    <property type="molecule type" value="Genomic_DNA"/>
</dbReference>
<dbReference type="RefSeq" id="WP_369722270.1">
    <property type="nucleotide sequence ID" value="NZ_CP165734.1"/>
</dbReference>
<sequence>MFIGAFILGGAILYGIMKSGRLRRGERAQLDANTEAAQRRDDPQKRASR</sequence>
<name>A0AB39XIP9_9BRAD</name>